<feature type="domain" description="RNA polymerase III subunit Rpc25" evidence="2">
    <location>
        <begin position="20"/>
        <end position="141"/>
    </location>
</feature>
<proteinExistence type="predicted"/>
<dbReference type="EMBL" id="LR877161">
    <property type="protein sequence ID" value="CAD2220432.1"/>
    <property type="molecule type" value="Genomic_DNA"/>
</dbReference>
<gene>
    <name evidence="3" type="ORF">ADEAN_000795400</name>
</gene>
<feature type="region of interest" description="Disordered" evidence="1">
    <location>
        <begin position="48"/>
        <end position="85"/>
    </location>
</feature>
<accession>A0A7G2CQH8</accession>
<protein>
    <submittedName>
        <fullName evidence="3">RNA polymerase III subunit Rpc25, putative</fullName>
    </submittedName>
</protein>
<keyword evidence="4" id="KW-1185">Reference proteome</keyword>
<dbReference type="InterPro" id="IPR012340">
    <property type="entry name" value="NA-bd_OB-fold"/>
</dbReference>
<dbReference type="Proteomes" id="UP000515908">
    <property type="component" value="Chromosome 17"/>
</dbReference>
<evidence type="ECO:0000259" key="2">
    <source>
        <dbReference type="Pfam" id="PF08292"/>
    </source>
</evidence>
<sequence length="143" mass="16316">MRPEGIELELPFLTSSVYRFPFYVPQGELVMGSVYEAEKESWCLPFDHLQQNNNNNNEESKTTTTKRGKQTKTTNNKEDETTKKNRNYYQIGEEVTVRILNCIVRGKDSEMTSDDHHPPHGPAMELVGSFLGEGLGPTAWYAE</sequence>
<dbReference type="Gene3D" id="2.40.50.140">
    <property type="entry name" value="Nucleic acid-binding proteins"/>
    <property type="match status" value="1"/>
</dbReference>
<evidence type="ECO:0000313" key="3">
    <source>
        <dbReference type="EMBL" id="CAD2220432.1"/>
    </source>
</evidence>
<evidence type="ECO:0000256" key="1">
    <source>
        <dbReference type="SAM" id="MobiDB-lite"/>
    </source>
</evidence>
<feature type="compositionally biased region" description="Low complexity" evidence="1">
    <location>
        <begin position="52"/>
        <end position="63"/>
    </location>
</feature>
<dbReference type="InterPro" id="IPR013238">
    <property type="entry name" value="RNA_pol_III_Rbc25"/>
</dbReference>
<dbReference type="Pfam" id="PF08292">
    <property type="entry name" value="RNA_pol_Rbc25"/>
    <property type="match status" value="1"/>
</dbReference>
<evidence type="ECO:0000313" key="4">
    <source>
        <dbReference type="Proteomes" id="UP000515908"/>
    </source>
</evidence>
<name>A0A7G2CQH8_9TRYP</name>
<dbReference type="VEuPathDB" id="TriTrypDB:ADEAN_000795400"/>
<dbReference type="AlphaFoldDB" id="A0A7G2CQH8"/>
<reference evidence="3 4" key="1">
    <citation type="submission" date="2020-08" db="EMBL/GenBank/DDBJ databases">
        <authorList>
            <person name="Newling K."/>
            <person name="Davey J."/>
            <person name="Forrester S."/>
        </authorList>
    </citation>
    <scope>NUCLEOTIDE SEQUENCE [LARGE SCALE GENOMIC DNA]</scope>
    <source>
        <strain evidence="4">Crithidia deanei Carvalho (ATCC PRA-265)</strain>
    </source>
</reference>
<organism evidence="3 4">
    <name type="scientific">Angomonas deanei</name>
    <dbReference type="NCBI Taxonomy" id="59799"/>
    <lineage>
        <taxon>Eukaryota</taxon>
        <taxon>Discoba</taxon>
        <taxon>Euglenozoa</taxon>
        <taxon>Kinetoplastea</taxon>
        <taxon>Metakinetoplastina</taxon>
        <taxon>Trypanosomatida</taxon>
        <taxon>Trypanosomatidae</taxon>
        <taxon>Strigomonadinae</taxon>
        <taxon>Angomonas</taxon>
    </lineage>
</organism>